<gene>
    <name evidence="2" type="ORF">K0M31_008338</name>
</gene>
<feature type="compositionally biased region" description="Basic and acidic residues" evidence="1">
    <location>
        <begin position="124"/>
        <end position="143"/>
    </location>
</feature>
<organism evidence="2 3">
    <name type="scientific">Melipona bicolor</name>
    <dbReference type="NCBI Taxonomy" id="60889"/>
    <lineage>
        <taxon>Eukaryota</taxon>
        <taxon>Metazoa</taxon>
        <taxon>Ecdysozoa</taxon>
        <taxon>Arthropoda</taxon>
        <taxon>Hexapoda</taxon>
        <taxon>Insecta</taxon>
        <taxon>Pterygota</taxon>
        <taxon>Neoptera</taxon>
        <taxon>Endopterygota</taxon>
        <taxon>Hymenoptera</taxon>
        <taxon>Apocrita</taxon>
        <taxon>Aculeata</taxon>
        <taxon>Apoidea</taxon>
        <taxon>Anthophila</taxon>
        <taxon>Apidae</taxon>
        <taxon>Melipona</taxon>
    </lineage>
</organism>
<evidence type="ECO:0000256" key="1">
    <source>
        <dbReference type="SAM" id="MobiDB-lite"/>
    </source>
</evidence>
<feature type="compositionally biased region" description="Low complexity" evidence="1">
    <location>
        <begin position="147"/>
        <end position="157"/>
    </location>
</feature>
<name>A0AA40KKH7_9HYME</name>
<sequence length="173" mass="19802">MRNGKEKTACFGLIRIEKEPRVPGRFGSFSFPRGWQAEEAKHGRKEQCSLARFSFPLLARATARIGRDRRKERREGNKKEEEELTRKRGKEEGRRAREEEACWLSGREEERGRDSPSVKGKRASRIEKDACKGTCARVKEVPARLHSQASSQSQGRSLLRRERATNQHGNLAA</sequence>
<reference evidence="2" key="1">
    <citation type="submission" date="2021-10" db="EMBL/GenBank/DDBJ databases">
        <title>Melipona bicolor Genome sequencing and assembly.</title>
        <authorList>
            <person name="Araujo N.S."/>
            <person name="Arias M.C."/>
        </authorList>
    </citation>
    <scope>NUCLEOTIDE SEQUENCE</scope>
    <source>
        <strain evidence="2">USP_2M_L1-L4_2017</strain>
        <tissue evidence="2">Whole body</tissue>
    </source>
</reference>
<protein>
    <submittedName>
        <fullName evidence="2">Uncharacterized protein</fullName>
    </submittedName>
</protein>
<accession>A0AA40KKH7</accession>
<evidence type="ECO:0000313" key="2">
    <source>
        <dbReference type="EMBL" id="KAK1123639.1"/>
    </source>
</evidence>
<comment type="caution">
    <text evidence="2">The sequence shown here is derived from an EMBL/GenBank/DDBJ whole genome shotgun (WGS) entry which is preliminary data.</text>
</comment>
<feature type="compositionally biased region" description="Basic and acidic residues" evidence="1">
    <location>
        <begin position="73"/>
        <end position="116"/>
    </location>
</feature>
<dbReference type="EMBL" id="JAHYIQ010000020">
    <property type="protein sequence ID" value="KAK1123639.1"/>
    <property type="molecule type" value="Genomic_DNA"/>
</dbReference>
<dbReference type="Proteomes" id="UP001177670">
    <property type="component" value="Unassembled WGS sequence"/>
</dbReference>
<feature type="region of interest" description="Disordered" evidence="1">
    <location>
        <begin position="64"/>
        <end position="173"/>
    </location>
</feature>
<evidence type="ECO:0000313" key="3">
    <source>
        <dbReference type="Proteomes" id="UP001177670"/>
    </source>
</evidence>
<proteinExistence type="predicted"/>
<dbReference type="AlphaFoldDB" id="A0AA40KKH7"/>
<keyword evidence="3" id="KW-1185">Reference proteome</keyword>